<name>A0A328B787_9BACT</name>
<feature type="transmembrane region" description="Helical" evidence="1">
    <location>
        <begin position="16"/>
        <end position="36"/>
    </location>
</feature>
<dbReference type="Pfam" id="PF13858">
    <property type="entry name" value="DUF4199"/>
    <property type="match status" value="1"/>
</dbReference>
<keyword evidence="1" id="KW-0812">Transmembrane</keyword>
<comment type="caution">
    <text evidence="2">The sequence shown here is derived from an EMBL/GenBank/DDBJ whole genome shotgun (WGS) entry which is preliminary data.</text>
</comment>
<keyword evidence="1" id="KW-0472">Membrane</keyword>
<evidence type="ECO:0000313" key="3">
    <source>
        <dbReference type="Proteomes" id="UP000248553"/>
    </source>
</evidence>
<dbReference type="InterPro" id="IPR025250">
    <property type="entry name" value="DUF4199"/>
</dbReference>
<protein>
    <submittedName>
        <fullName evidence="2">DUF4199 domain-containing protein</fullName>
    </submittedName>
</protein>
<dbReference type="EMBL" id="QHKM01000011">
    <property type="protein sequence ID" value="RAK62973.1"/>
    <property type="molecule type" value="Genomic_DNA"/>
</dbReference>
<organism evidence="2 3">
    <name type="scientific">Hymenobacter edaphi</name>
    <dbReference type="NCBI Taxonomy" id="2211146"/>
    <lineage>
        <taxon>Bacteria</taxon>
        <taxon>Pseudomonadati</taxon>
        <taxon>Bacteroidota</taxon>
        <taxon>Cytophagia</taxon>
        <taxon>Cytophagales</taxon>
        <taxon>Hymenobacteraceae</taxon>
        <taxon>Hymenobacter</taxon>
    </lineage>
</organism>
<evidence type="ECO:0000256" key="1">
    <source>
        <dbReference type="SAM" id="Phobius"/>
    </source>
</evidence>
<feature type="transmembrane region" description="Helical" evidence="1">
    <location>
        <begin position="43"/>
        <end position="63"/>
    </location>
</feature>
<feature type="transmembrane region" description="Helical" evidence="1">
    <location>
        <begin position="145"/>
        <end position="168"/>
    </location>
</feature>
<dbReference type="OrthoDB" id="1122768at2"/>
<gene>
    <name evidence="2" type="ORF">DLM85_22520</name>
</gene>
<feature type="transmembrane region" description="Helical" evidence="1">
    <location>
        <begin position="75"/>
        <end position="98"/>
    </location>
</feature>
<dbReference type="Proteomes" id="UP000248553">
    <property type="component" value="Unassembled WGS sequence"/>
</dbReference>
<sequence length="177" mass="19174">MESTTTSAVTTTAAGLRYGVITGIVTIIYSFILMMTGMEQNSAMGVITFIILIGGIVLAHRYYKEHNAGFMSYGQGLGIATVAGAVIGLLSGIFRYIYITFIDPQYVENTMNALRAKFEADGKMSDEQIDQAIQMTQKFSGTGPVGILLAVLGTAFFAFLLSLIISAITKRNRPEFE</sequence>
<dbReference type="RefSeq" id="WP_111480437.1">
    <property type="nucleotide sequence ID" value="NZ_QHKM01000011.1"/>
</dbReference>
<proteinExistence type="predicted"/>
<reference evidence="3" key="1">
    <citation type="submission" date="2018-05" db="EMBL/GenBank/DDBJ databases">
        <authorList>
            <person name="Nie L."/>
        </authorList>
    </citation>
    <scope>NUCLEOTIDE SEQUENCE [LARGE SCALE GENOMIC DNA]</scope>
    <source>
        <strain evidence="3">NL</strain>
    </source>
</reference>
<keyword evidence="3" id="KW-1185">Reference proteome</keyword>
<accession>A0A328B787</accession>
<dbReference type="AlphaFoldDB" id="A0A328B787"/>
<keyword evidence="1" id="KW-1133">Transmembrane helix</keyword>
<evidence type="ECO:0000313" key="2">
    <source>
        <dbReference type="EMBL" id="RAK62973.1"/>
    </source>
</evidence>